<dbReference type="GO" id="GO:0050684">
    <property type="term" value="P:regulation of mRNA processing"/>
    <property type="evidence" value="ECO:0007669"/>
    <property type="project" value="TreeGrafter"/>
</dbReference>
<dbReference type="InterPro" id="IPR011009">
    <property type="entry name" value="Kinase-like_dom_sf"/>
</dbReference>
<dbReference type="PROSITE" id="PS50011">
    <property type="entry name" value="PROTEIN_KINASE_DOM"/>
    <property type="match status" value="1"/>
</dbReference>
<organism evidence="10 11">
    <name type="scientific">Limosa lapponica baueri</name>
    <dbReference type="NCBI Taxonomy" id="1758121"/>
    <lineage>
        <taxon>Eukaryota</taxon>
        <taxon>Metazoa</taxon>
        <taxon>Chordata</taxon>
        <taxon>Craniata</taxon>
        <taxon>Vertebrata</taxon>
        <taxon>Euteleostomi</taxon>
        <taxon>Archelosauria</taxon>
        <taxon>Archosauria</taxon>
        <taxon>Dinosauria</taxon>
        <taxon>Saurischia</taxon>
        <taxon>Theropoda</taxon>
        <taxon>Coelurosauria</taxon>
        <taxon>Aves</taxon>
        <taxon>Neognathae</taxon>
        <taxon>Neoaves</taxon>
        <taxon>Charadriiformes</taxon>
        <taxon>Scolopacidae</taxon>
        <taxon>Limosa</taxon>
    </lineage>
</organism>
<keyword evidence="4" id="KW-0547">Nucleotide-binding</keyword>
<keyword evidence="3" id="KW-0808">Transferase</keyword>
<evidence type="ECO:0000256" key="7">
    <source>
        <dbReference type="ARBA" id="ARBA00047899"/>
    </source>
</evidence>
<dbReference type="InterPro" id="IPR051334">
    <property type="entry name" value="SRPK"/>
</dbReference>
<evidence type="ECO:0000313" key="10">
    <source>
        <dbReference type="EMBL" id="PKU26942.1"/>
    </source>
</evidence>
<dbReference type="GO" id="GO:0005634">
    <property type="term" value="C:nucleus"/>
    <property type="evidence" value="ECO:0007669"/>
    <property type="project" value="TreeGrafter"/>
</dbReference>
<dbReference type="Pfam" id="PF00069">
    <property type="entry name" value="Pkinase"/>
    <property type="match status" value="1"/>
</dbReference>
<evidence type="ECO:0000256" key="6">
    <source>
        <dbReference type="ARBA" id="ARBA00022840"/>
    </source>
</evidence>
<keyword evidence="11" id="KW-1185">Reference proteome</keyword>
<sequence length="87" mass="9377">MSIEVKIADLGSACWTYKPFSKEIQTQPYRALEVLLGLDYGTPADIWSTGCLVGQGTKLCLRGKGPTLTMSPQHPPIAAAWGARLPC</sequence>
<dbReference type="SUPFAM" id="SSF56112">
    <property type="entry name" value="Protein kinase-like (PK-like)"/>
    <property type="match status" value="1"/>
</dbReference>
<dbReference type="Gene3D" id="1.10.510.10">
    <property type="entry name" value="Transferase(Phosphotransferase) domain 1"/>
    <property type="match status" value="1"/>
</dbReference>
<evidence type="ECO:0000313" key="11">
    <source>
        <dbReference type="Proteomes" id="UP000233556"/>
    </source>
</evidence>
<dbReference type="PANTHER" id="PTHR47634:SF9">
    <property type="entry name" value="PROTEIN KINASE DOMAIN-CONTAINING PROTEIN-RELATED"/>
    <property type="match status" value="1"/>
</dbReference>
<dbReference type="EMBL" id="KZ533960">
    <property type="protein sequence ID" value="PKU26942.1"/>
    <property type="molecule type" value="Genomic_DNA"/>
</dbReference>
<evidence type="ECO:0000259" key="9">
    <source>
        <dbReference type="PROSITE" id="PS50011"/>
    </source>
</evidence>
<evidence type="ECO:0000256" key="8">
    <source>
        <dbReference type="ARBA" id="ARBA00048679"/>
    </source>
</evidence>
<dbReference type="GO" id="GO:0004674">
    <property type="term" value="F:protein serine/threonine kinase activity"/>
    <property type="evidence" value="ECO:0007669"/>
    <property type="project" value="UniProtKB-KW"/>
</dbReference>
<dbReference type="GO" id="GO:0005524">
    <property type="term" value="F:ATP binding"/>
    <property type="evidence" value="ECO:0007669"/>
    <property type="project" value="UniProtKB-KW"/>
</dbReference>
<comment type="catalytic activity">
    <reaction evidence="7">
        <text>L-threonyl-[protein] + ATP = O-phospho-L-threonyl-[protein] + ADP + H(+)</text>
        <dbReference type="Rhea" id="RHEA:46608"/>
        <dbReference type="Rhea" id="RHEA-COMP:11060"/>
        <dbReference type="Rhea" id="RHEA-COMP:11605"/>
        <dbReference type="ChEBI" id="CHEBI:15378"/>
        <dbReference type="ChEBI" id="CHEBI:30013"/>
        <dbReference type="ChEBI" id="CHEBI:30616"/>
        <dbReference type="ChEBI" id="CHEBI:61977"/>
        <dbReference type="ChEBI" id="CHEBI:456216"/>
        <dbReference type="EC" id="2.7.11.1"/>
    </reaction>
</comment>
<evidence type="ECO:0000256" key="1">
    <source>
        <dbReference type="ARBA" id="ARBA00012513"/>
    </source>
</evidence>
<evidence type="ECO:0000256" key="4">
    <source>
        <dbReference type="ARBA" id="ARBA00022741"/>
    </source>
</evidence>
<dbReference type="GO" id="GO:0035556">
    <property type="term" value="P:intracellular signal transduction"/>
    <property type="evidence" value="ECO:0007669"/>
    <property type="project" value="TreeGrafter"/>
</dbReference>
<dbReference type="PANTHER" id="PTHR47634">
    <property type="entry name" value="PROTEIN KINASE DOMAIN-CONTAINING PROTEIN-RELATED"/>
    <property type="match status" value="1"/>
</dbReference>
<name>A0A2I0SZJ4_LIMLA</name>
<comment type="catalytic activity">
    <reaction evidence="8">
        <text>L-seryl-[protein] + ATP = O-phospho-L-seryl-[protein] + ADP + H(+)</text>
        <dbReference type="Rhea" id="RHEA:17989"/>
        <dbReference type="Rhea" id="RHEA-COMP:9863"/>
        <dbReference type="Rhea" id="RHEA-COMP:11604"/>
        <dbReference type="ChEBI" id="CHEBI:15378"/>
        <dbReference type="ChEBI" id="CHEBI:29999"/>
        <dbReference type="ChEBI" id="CHEBI:30616"/>
        <dbReference type="ChEBI" id="CHEBI:83421"/>
        <dbReference type="ChEBI" id="CHEBI:456216"/>
        <dbReference type="EC" id="2.7.11.1"/>
    </reaction>
</comment>
<evidence type="ECO:0000256" key="3">
    <source>
        <dbReference type="ARBA" id="ARBA00022679"/>
    </source>
</evidence>
<keyword evidence="6" id="KW-0067">ATP-binding</keyword>
<reference evidence="11" key="2">
    <citation type="submission" date="2017-12" db="EMBL/GenBank/DDBJ databases">
        <title>Genome sequence of the Bar-tailed Godwit (Limosa lapponica baueri).</title>
        <authorList>
            <person name="Lima N.C.B."/>
            <person name="Parody-Merino A.M."/>
            <person name="Battley P.F."/>
            <person name="Fidler A.E."/>
            <person name="Prosdocimi F."/>
        </authorList>
    </citation>
    <scope>NUCLEOTIDE SEQUENCE [LARGE SCALE GENOMIC DNA]</scope>
</reference>
<feature type="domain" description="Protein kinase" evidence="9">
    <location>
        <begin position="1"/>
        <end position="87"/>
    </location>
</feature>
<dbReference type="AlphaFoldDB" id="A0A2I0SZJ4"/>
<dbReference type="InterPro" id="IPR000719">
    <property type="entry name" value="Prot_kinase_dom"/>
</dbReference>
<dbReference type="GO" id="GO:0000245">
    <property type="term" value="P:spliceosomal complex assembly"/>
    <property type="evidence" value="ECO:0007669"/>
    <property type="project" value="TreeGrafter"/>
</dbReference>
<dbReference type="GO" id="GO:0005737">
    <property type="term" value="C:cytoplasm"/>
    <property type="evidence" value="ECO:0007669"/>
    <property type="project" value="TreeGrafter"/>
</dbReference>
<gene>
    <name evidence="10" type="ORF">llap_22754</name>
</gene>
<evidence type="ECO:0000256" key="2">
    <source>
        <dbReference type="ARBA" id="ARBA00022527"/>
    </source>
</evidence>
<accession>A0A2I0SZJ4</accession>
<proteinExistence type="predicted"/>
<dbReference type="OrthoDB" id="2649at2759"/>
<keyword evidence="2" id="KW-0723">Serine/threonine-protein kinase</keyword>
<dbReference type="EC" id="2.7.11.1" evidence="1"/>
<dbReference type="Proteomes" id="UP000233556">
    <property type="component" value="Unassembled WGS sequence"/>
</dbReference>
<evidence type="ECO:0000256" key="5">
    <source>
        <dbReference type="ARBA" id="ARBA00022777"/>
    </source>
</evidence>
<protein>
    <recommendedName>
        <fullName evidence="1">non-specific serine/threonine protein kinase</fullName>
        <ecNumber evidence="1">2.7.11.1</ecNumber>
    </recommendedName>
</protein>
<keyword evidence="5 10" id="KW-0418">Kinase</keyword>
<reference evidence="11" key="1">
    <citation type="submission" date="2017-11" db="EMBL/GenBank/DDBJ databases">
        <authorList>
            <person name="Lima N.C."/>
            <person name="Parody-Merino A.M."/>
            <person name="Battley P.F."/>
            <person name="Fidler A.E."/>
            <person name="Prosdocimi F."/>
        </authorList>
    </citation>
    <scope>NUCLEOTIDE SEQUENCE [LARGE SCALE GENOMIC DNA]</scope>
</reference>